<dbReference type="FunFam" id="2.30.42.10:FF:000063">
    <property type="entry name" value="Peptidase, S41 family"/>
    <property type="match status" value="1"/>
</dbReference>
<dbReference type="CDD" id="cd07560">
    <property type="entry name" value="Peptidase_S41_CPP"/>
    <property type="match status" value="1"/>
</dbReference>
<dbReference type="SMART" id="SM00228">
    <property type="entry name" value="PDZ"/>
    <property type="match status" value="1"/>
</dbReference>
<dbReference type="PANTHER" id="PTHR32060">
    <property type="entry name" value="TAIL-SPECIFIC PROTEASE"/>
    <property type="match status" value="1"/>
</dbReference>
<dbReference type="InterPro" id="IPR004447">
    <property type="entry name" value="Peptidase_S41A"/>
</dbReference>
<dbReference type="InterPro" id="IPR029045">
    <property type="entry name" value="ClpP/crotonase-like_dom_sf"/>
</dbReference>
<dbReference type="EMBL" id="MFCR01000003">
    <property type="protein sequence ID" value="OGE19310.1"/>
    <property type="molecule type" value="Genomic_DNA"/>
</dbReference>
<dbReference type="InterPro" id="IPR001478">
    <property type="entry name" value="PDZ"/>
</dbReference>
<dbReference type="GO" id="GO:0006508">
    <property type="term" value="P:proteolysis"/>
    <property type="evidence" value="ECO:0007669"/>
    <property type="project" value="UniProtKB-KW"/>
</dbReference>
<evidence type="ECO:0000313" key="7">
    <source>
        <dbReference type="EMBL" id="OGE19310.1"/>
    </source>
</evidence>
<comment type="similarity">
    <text evidence="1 5">Belongs to the peptidase S41A family.</text>
</comment>
<dbReference type="SUPFAM" id="SSF52096">
    <property type="entry name" value="ClpP/crotonase"/>
    <property type="match status" value="1"/>
</dbReference>
<comment type="caution">
    <text evidence="7">The sequence shown here is derived from an EMBL/GenBank/DDBJ whole genome shotgun (WGS) entry which is preliminary data.</text>
</comment>
<evidence type="ECO:0000256" key="1">
    <source>
        <dbReference type="ARBA" id="ARBA00009179"/>
    </source>
</evidence>
<evidence type="ECO:0000256" key="4">
    <source>
        <dbReference type="ARBA" id="ARBA00022825"/>
    </source>
</evidence>
<dbReference type="Pfam" id="PF17820">
    <property type="entry name" value="PDZ_6"/>
    <property type="match status" value="1"/>
</dbReference>
<dbReference type="InterPro" id="IPR041489">
    <property type="entry name" value="PDZ_6"/>
</dbReference>
<keyword evidence="3 5" id="KW-0378">Hydrolase</keyword>
<gene>
    <name evidence="7" type="ORF">A2871_00465</name>
</gene>
<feature type="domain" description="PDZ" evidence="6">
    <location>
        <begin position="111"/>
        <end position="199"/>
    </location>
</feature>
<dbReference type="Pfam" id="PF03572">
    <property type="entry name" value="Peptidase_S41"/>
    <property type="match status" value="1"/>
</dbReference>
<keyword evidence="2 5" id="KW-0645">Protease</keyword>
<proteinExistence type="inferred from homology"/>
<dbReference type="SUPFAM" id="SSF50156">
    <property type="entry name" value="PDZ domain-like"/>
    <property type="match status" value="1"/>
</dbReference>
<evidence type="ECO:0000256" key="3">
    <source>
        <dbReference type="ARBA" id="ARBA00022801"/>
    </source>
</evidence>
<dbReference type="GO" id="GO:0004175">
    <property type="term" value="F:endopeptidase activity"/>
    <property type="evidence" value="ECO:0007669"/>
    <property type="project" value="TreeGrafter"/>
</dbReference>
<dbReference type="Gene3D" id="3.90.226.10">
    <property type="entry name" value="2-enoyl-CoA Hydratase, Chain A, domain 1"/>
    <property type="match status" value="1"/>
</dbReference>
<name>A0A1F5ISL3_9BACT</name>
<evidence type="ECO:0000313" key="8">
    <source>
        <dbReference type="Proteomes" id="UP000176336"/>
    </source>
</evidence>
<dbReference type="PANTHER" id="PTHR32060:SF30">
    <property type="entry name" value="CARBOXY-TERMINAL PROCESSING PROTEASE CTPA"/>
    <property type="match status" value="1"/>
</dbReference>
<dbReference type="InterPro" id="IPR036034">
    <property type="entry name" value="PDZ_sf"/>
</dbReference>
<dbReference type="InterPro" id="IPR055210">
    <property type="entry name" value="CtpA/B_N"/>
</dbReference>
<organism evidence="7 8">
    <name type="scientific">Candidatus Daviesbacteria bacterium RIFCSPHIGHO2_01_FULL_41_23</name>
    <dbReference type="NCBI Taxonomy" id="1797764"/>
    <lineage>
        <taxon>Bacteria</taxon>
        <taxon>Candidatus Daviesiibacteriota</taxon>
    </lineage>
</organism>
<keyword evidence="4 5" id="KW-0720">Serine protease</keyword>
<dbReference type="Pfam" id="PF22694">
    <property type="entry name" value="CtpB_N-like"/>
    <property type="match status" value="1"/>
</dbReference>
<dbReference type="NCBIfam" id="TIGR00225">
    <property type="entry name" value="prc"/>
    <property type="match status" value="1"/>
</dbReference>
<dbReference type="GO" id="GO:0008236">
    <property type="term" value="F:serine-type peptidase activity"/>
    <property type="evidence" value="ECO:0007669"/>
    <property type="project" value="UniProtKB-KW"/>
</dbReference>
<dbReference type="CDD" id="cd06782">
    <property type="entry name" value="cpPDZ_CPP-like"/>
    <property type="match status" value="1"/>
</dbReference>
<dbReference type="GO" id="GO:0030288">
    <property type="term" value="C:outer membrane-bounded periplasmic space"/>
    <property type="evidence" value="ECO:0007669"/>
    <property type="project" value="TreeGrafter"/>
</dbReference>
<dbReference type="AlphaFoldDB" id="A0A1F5ISL3"/>
<dbReference type="Proteomes" id="UP000176336">
    <property type="component" value="Unassembled WGS sequence"/>
</dbReference>
<dbReference type="Gene3D" id="2.30.42.10">
    <property type="match status" value="1"/>
</dbReference>
<dbReference type="Gene3D" id="3.30.750.44">
    <property type="match status" value="1"/>
</dbReference>
<accession>A0A1F5ISL3</accession>
<reference evidence="7 8" key="1">
    <citation type="journal article" date="2016" name="Nat. Commun.">
        <title>Thousands of microbial genomes shed light on interconnected biogeochemical processes in an aquifer system.</title>
        <authorList>
            <person name="Anantharaman K."/>
            <person name="Brown C.T."/>
            <person name="Hug L.A."/>
            <person name="Sharon I."/>
            <person name="Castelle C.J."/>
            <person name="Probst A.J."/>
            <person name="Thomas B.C."/>
            <person name="Singh A."/>
            <person name="Wilkins M.J."/>
            <person name="Karaoz U."/>
            <person name="Brodie E.L."/>
            <person name="Williams K.H."/>
            <person name="Hubbard S.S."/>
            <person name="Banfield J.F."/>
        </authorList>
    </citation>
    <scope>NUCLEOTIDE SEQUENCE [LARGE SCALE GENOMIC DNA]</scope>
</reference>
<evidence type="ECO:0000256" key="2">
    <source>
        <dbReference type="ARBA" id="ARBA00022670"/>
    </source>
</evidence>
<protein>
    <recommendedName>
        <fullName evidence="6">PDZ domain-containing protein</fullName>
    </recommendedName>
</protein>
<dbReference type="InterPro" id="IPR005151">
    <property type="entry name" value="Tail-specific_protease"/>
</dbReference>
<dbReference type="GO" id="GO:0007165">
    <property type="term" value="P:signal transduction"/>
    <property type="evidence" value="ECO:0007669"/>
    <property type="project" value="TreeGrafter"/>
</dbReference>
<dbReference type="PROSITE" id="PS50106">
    <property type="entry name" value="PDZ"/>
    <property type="match status" value="1"/>
</dbReference>
<sequence>MGAFFQIINIKLVLIFILVFLLGWQMGHRDVQIKWATYKPTISIVGKEPPQKIKLDFALFWDTWDLLSRSYFDKKAIEPTKLFYGAISGMVAALGDPYTVFLPPEQQKFSKEELNGSFEGVGIQLGFNEAKPPSDGSKDKRLVVIAPLSGTPAEKAGIKPGDLIIKIGDKNTTGMTLPEAVNLIRGVKGTQVVLTIFREGDTDTRLFTLIRDTIIVKSVEISEKQTKSGKKVAVIKLSRFGERTDEEWNSVVSETISANSEAVVLDVRNNPGGFLESAVFIGSEFLESGNVVLQENSDGQRNSLTVNRNGKLTKIPLVVLINKGSASASEILAGALQDRKRAQLVGEKSFGKGTIQEAQDLSGGAGVHITVAKWLTPNGMWVNDTQGLEPDVKIDMDQQDQTKDPQLEKAIELLD</sequence>
<evidence type="ECO:0000259" key="6">
    <source>
        <dbReference type="PROSITE" id="PS50106"/>
    </source>
</evidence>
<dbReference type="SMART" id="SM00245">
    <property type="entry name" value="TSPc"/>
    <property type="match status" value="1"/>
</dbReference>
<evidence type="ECO:0000256" key="5">
    <source>
        <dbReference type="RuleBase" id="RU004404"/>
    </source>
</evidence>